<dbReference type="KEGG" id="haa:A5892_08825"/>
<evidence type="ECO:0000313" key="5">
    <source>
        <dbReference type="EMBL" id="ANF57553.1"/>
    </source>
</evidence>
<keyword evidence="2" id="KW-0547">Nucleotide-binding</keyword>
<proteinExistence type="inferred from homology"/>
<evidence type="ECO:0000313" key="6">
    <source>
        <dbReference type="Proteomes" id="UP000077875"/>
    </source>
</evidence>
<dbReference type="STRING" id="376489.A5892_08825"/>
<dbReference type="GO" id="GO:0016887">
    <property type="term" value="F:ATP hydrolysis activity"/>
    <property type="evidence" value="ECO:0007669"/>
    <property type="project" value="TreeGrafter"/>
</dbReference>
<evidence type="ECO:0000256" key="2">
    <source>
        <dbReference type="ARBA" id="ARBA00022741"/>
    </source>
</evidence>
<dbReference type="RefSeq" id="WP_064122495.1">
    <property type="nucleotide sequence ID" value="NZ_CP015243.1"/>
</dbReference>
<feature type="domain" description="Bacterial type II secretion system protein E" evidence="4">
    <location>
        <begin position="311"/>
        <end position="325"/>
    </location>
</feature>
<reference evidence="5 6" key="1">
    <citation type="submission" date="2016-04" db="EMBL/GenBank/DDBJ databases">
        <title>Complete Genome Sequence of Halotalea alkalilenta IHB B 13600.</title>
        <authorList>
            <person name="Swarnkar M.K."/>
            <person name="Sharma A."/>
            <person name="Kaushal K."/>
            <person name="Soni R."/>
            <person name="Rana S."/>
            <person name="Singh A.K."/>
            <person name="Gulati A."/>
        </authorList>
    </citation>
    <scope>NUCLEOTIDE SEQUENCE [LARGE SCALE GENOMIC DNA]</scope>
    <source>
        <strain evidence="5 6">IHB B 13600</strain>
    </source>
</reference>
<dbReference type="InterPro" id="IPR027417">
    <property type="entry name" value="P-loop_NTPase"/>
</dbReference>
<evidence type="ECO:0000259" key="4">
    <source>
        <dbReference type="PROSITE" id="PS00662"/>
    </source>
</evidence>
<dbReference type="AlphaFoldDB" id="A0A172YE88"/>
<dbReference type="Gene3D" id="3.30.450.90">
    <property type="match status" value="1"/>
</dbReference>
<dbReference type="GO" id="GO:0005886">
    <property type="term" value="C:plasma membrane"/>
    <property type="evidence" value="ECO:0007669"/>
    <property type="project" value="TreeGrafter"/>
</dbReference>
<evidence type="ECO:0000256" key="1">
    <source>
        <dbReference type="ARBA" id="ARBA00006611"/>
    </source>
</evidence>
<dbReference type="Pfam" id="PF05157">
    <property type="entry name" value="MshEN"/>
    <property type="match status" value="1"/>
</dbReference>
<dbReference type="Gene3D" id="3.30.300.160">
    <property type="entry name" value="Type II secretion system, protein E, N-terminal domain"/>
    <property type="match status" value="1"/>
</dbReference>
<dbReference type="InterPro" id="IPR007831">
    <property type="entry name" value="T2SS_GspE_N"/>
</dbReference>
<dbReference type="SUPFAM" id="SSF160246">
    <property type="entry name" value="EspE N-terminal domain-like"/>
    <property type="match status" value="1"/>
</dbReference>
<dbReference type="SUPFAM" id="SSF52540">
    <property type="entry name" value="P-loop containing nucleoside triphosphate hydrolases"/>
    <property type="match status" value="1"/>
</dbReference>
<dbReference type="Pfam" id="PF00437">
    <property type="entry name" value="T2SSE"/>
    <property type="match status" value="1"/>
</dbReference>
<dbReference type="GO" id="GO:0005524">
    <property type="term" value="F:ATP binding"/>
    <property type="evidence" value="ECO:0007669"/>
    <property type="project" value="UniProtKB-KW"/>
</dbReference>
<comment type="similarity">
    <text evidence="1">Belongs to the GSP E family.</text>
</comment>
<dbReference type="PROSITE" id="PS00662">
    <property type="entry name" value="T2SP_E"/>
    <property type="match status" value="1"/>
</dbReference>
<dbReference type="Gene3D" id="3.40.50.300">
    <property type="entry name" value="P-loop containing nucleotide triphosphate hydrolases"/>
    <property type="match status" value="1"/>
</dbReference>
<dbReference type="EMBL" id="CP015243">
    <property type="protein sequence ID" value="ANF57553.1"/>
    <property type="molecule type" value="Genomic_DNA"/>
</dbReference>
<accession>A0A172YE88</accession>
<dbReference type="Proteomes" id="UP000077875">
    <property type="component" value="Chromosome"/>
</dbReference>
<dbReference type="CDD" id="cd01129">
    <property type="entry name" value="PulE-GspE-like"/>
    <property type="match status" value="1"/>
</dbReference>
<dbReference type="InterPro" id="IPR037257">
    <property type="entry name" value="T2SS_E_N_sf"/>
</dbReference>
<keyword evidence="6" id="KW-1185">Reference proteome</keyword>
<dbReference type="PANTHER" id="PTHR30258:SF2">
    <property type="entry name" value="COMG OPERON PROTEIN 1"/>
    <property type="match status" value="1"/>
</dbReference>
<sequence length="473" mass="51181">MNEKACPAAPAELLEPVDLDGIEISSLPCAGLPIRLLARIGVLPLHEEAGRLSVAVASAACLDQLDELRFACARVIVPRLAEPRQLAKLLEAYLAHADQRPAPSNSDTSADACLRRLAQACVRLRGSDLHFEPEGERFTVRIRVDGELRTLERLPAALGERCMMRLKLLAGLDVGEQRLPQDGSLSISLEDRYTLSFRLATLPTVRGEKASLRLVDAPYQALSLDELGLDPLPLAALKRALEAARGLILVCGPTGSGKTITLYSALMHIDRQRRHVVSAEQPVEHRLPGVQQLQIEPRIGLDFAVALRAFLRQDPDVMMIGEIRDPQSAEITLKAARTGHLVLATVHAASARASLARLGHLGADERDLAECVTLVIAQRLVPTLCPACRVPAPSAQKATLAMELGLAADTLSPHVARGCRHCHNGHAGRIAIFEVLSRPIDRSDAEDVDGLRRAGLYKVAQGLISRQALERAL</sequence>
<name>A0A172YE88_9GAMM</name>
<gene>
    <name evidence="5" type="ORF">A5892_08825</name>
</gene>
<dbReference type="PANTHER" id="PTHR30258">
    <property type="entry name" value="TYPE II SECRETION SYSTEM PROTEIN GSPE-RELATED"/>
    <property type="match status" value="1"/>
</dbReference>
<evidence type="ECO:0000256" key="3">
    <source>
        <dbReference type="ARBA" id="ARBA00022840"/>
    </source>
</evidence>
<dbReference type="InterPro" id="IPR001482">
    <property type="entry name" value="T2SS/T4SS_dom"/>
</dbReference>
<organism evidence="5 6">
    <name type="scientific">Halotalea alkalilenta</name>
    <dbReference type="NCBI Taxonomy" id="376489"/>
    <lineage>
        <taxon>Bacteria</taxon>
        <taxon>Pseudomonadati</taxon>
        <taxon>Pseudomonadota</taxon>
        <taxon>Gammaproteobacteria</taxon>
        <taxon>Oceanospirillales</taxon>
        <taxon>Halomonadaceae</taxon>
        <taxon>Halotalea</taxon>
    </lineage>
</organism>
<keyword evidence="3" id="KW-0067">ATP-binding</keyword>
<protein>
    <recommendedName>
        <fullName evidence="4">Bacterial type II secretion system protein E domain-containing protein</fullName>
    </recommendedName>
</protein>